<reference evidence="3" key="1">
    <citation type="journal article" date="2019" name="Int. J. Syst. Evol. Microbiol.">
        <title>The Global Catalogue of Microorganisms (GCM) 10K type strain sequencing project: providing services to taxonomists for standard genome sequencing and annotation.</title>
        <authorList>
            <consortium name="The Broad Institute Genomics Platform"/>
            <consortium name="The Broad Institute Genome Sequencing Center for Infectious Disease"/>
            <person name="Wu L."/>
            <person name="Ma J."/>
        </authorList>
    </citation>
    <scope>NUCLEOTIDE SEQUENCE [LARGE SCALE GENOMIC DNA]</scope>
    <source>
        <strain evidence="3">CECT 7806</strain>
    </source>
</reference>
<accession>A0ABT8ANX4</accession>
<evidence type="ECO:0000256" key="1">
    <source>
        <dbReference type="SAM" id="Phobius"/>
    </source>
</evidence>
<evidence type="ECO:0000313" key="3">
    <source>
        <dbReference type="Proteomes" id="UP001244297"/>
    </source>
</evidence>
<dbReference type="Proteomes" id="UP001244297">
    <property type="component" value="Unassembled WGS sequence"/>
</dbReference>
<proteinExistence type="predicted"/>
<feature type="transmembrane region" description="Helical" evidence="1">
    <location>
        <begin position="6"/>
        <end position="34"/>
    </location>
</feature>
<keyword evidence="3" id="KW-1185">Reference proteome</keyword>
<feature type="transmembrane region" description="Helical" evidence="1">
    <location>
        <begin position="46"/>
        <end position="65"/>
    </location>
</feature>
<gene>
    <name evidence="2" type="ORF">QWZ18_13055</name>
</gene>
<sequence length="67" mass="6984">MTPLTPAGWILFAAMWVAGPITGFTACSLIAAAWEHKAVDRRAARTVGLFGTLLAITTALLMLVGGL</sequence>
<dbReference type="EMBL" id="JAUFPT010000037">
    <property type="protein sequence ID" value="MDN3571547.1"/>
    <property type="molecule type" value="Genomic_DNA"/>
</dbReference>
<keyword evidence="1" id="KW-1133">Transmembrane helix</keyword>
<keyword evidence="1" id="KW-0472">Membrane</keyword>
<comment type="caution">
    <text evidence="2">The sequence shown here is derived from an EMBL/GenBank/DDBJ whole genome shotgun (WGS) entry which is preliminary data.</text>
</comment>
<evidence type="ECO:0000313" key="2">
    <source>
        <dbReference type="EMBL" id="MDN3571547.1"/>
    </source>
</evidence>
<protein>
    <submittedName>
        <fullName evidence="2">Uncharacterized protein</fullName>
    </submittedName>
</protein>
<keyword evidence="1" id="KW-0812">Transmembrane</keyword>
<name>A0ABT8ANX4_9HYPH</name>
<organism evidence="2 3">
    <name type="scientific">Methylobacterium longum</name>
    <dbReference type="NCBI Taxonomy" id="767694"/>
    <lineage>
        <taxon>Bacteria</taxon>
        <taxon>Pseudomonadati</taxon>
        <taxon>Pseudomonadota</taxon>
        <taxon>Alphaproteobacteria</taxon>
        <taxon>Hyphomicrobiales</taxon>
        <taxon>Methylobacteriaceae</taxon>
        <taxon>Methylobacterium</taxon>
    </lineage>
</organism>
<dbReference type="RefSeq" id="WP_238290061.1">
    <property type="nucleotide sequence ID" value="NZ_BPQS01000020.1"/>
</dbReference>